<sequence length="127" mass="13359">SPPAELYTTLQANHVWLASVFLADKIALGSINVDECRVAELGAGAGLPGIMACISGAEVISSDWDTPTVIGAIKENFGGACKEGKWAVVGHTWGTPVAPLLRALLSGGERRFDILFLADTLWVTDAH</sequence>
<dbReference type="PANTHER" id="PTHR14614">
    <property type="entry name" value="HEPATOCELLULAR CARCINOMA-ASSOCIATED ANTIGEN"/>
    <property type="match status" value="1"/>
</dbReference>
<dbReference type="InterPro" id="IPR029063">
    <property type="entry name" value="SAM-dependent_MTases_sf"/>
</dbReference>
<evidence type="ECO:0008006" key="3">
    <source>
        <dbReference type="Google" id="ProtNLM"/>
    </source>
</evidence>
<proteinExistence type="predicted"/>
<name>A0AA38HE94_9TREE</name>
<dbReference type="Pfam" id="PF10294">
    <property type="entry name" value="Methyltransf_16"/>
    <property type="match status" value="1"/>
</dbReference>
<dbReference type="Proteomes" id="UP001164286">
    <property type="component" value="Unassembled WGS sequence"/>
</dbReference>
<accession>A0AA38HE94</accession>
<dbReference type="GO" id="GO:0008757">
    <property type="term" value="F:S-adenosylmethionine-dependent methyltransferase activity"/>
    <property type="evidence" value="ECO:0007669"/>
    <property type="project" value="UniProtKB-ARBA"/>
</dbReference>
<organism evidence="1 2">
    <name type="scientific">Dioszegia hungarica</name>
    <dbReference type="NCBI Taxonomy" id="4972"/>
    <lineage>
        <taxon>Eukaryota</taxon>
        <taxon>Fungi</taxon>
        <taxon>Dikarya</taxon>
        <taxon>Basidiomycota</taxon>
        <taxon>Agaricomycotina</taxon>
        <taxon>Tremellomycetes</taxon>
        <taxon>Tremellales</taxon>
        <taxon>Bulleribasidiaceae</taxon>
        <taxon>Dioszegia</taxon>
    </lineage>
</organism>
<evidence type="ECO:0000313" key="1">
    <source>
        <dbReference type="EMBL" id="KAI9637299.1"/>
    </source>
</evidence>
<dbReference type="Gene3D" id="3.40.50.150">
    <property type="entry name" value="Vaccinia Virus protein VP39"/>
    <property type="match status" value="1"/>
</dbReference>
<dbReference type="PANTHER" id="PTHR14614:SF104">
    <property type="entry name" value="N-METHYLTRANSFERASE, PUTATIVE (AFU_ORTHOLOGUE AFUA_1G17750)-RELATED"/>
    <property type="match status" value="1"/>
</dbReference>
<dbReference type="SUPFAM" id="SSF53335">
    <property type="entry name" value="S-adenosyl-L-methionine-dependent methyltransferases"/>
    <property type="match status" value="1"/>
</dbReference>
<gene>
    <name evidence="1" type="ORF">MKK02DRAFT_15554</name>
</gene>
<feature type="non-terminal residue" evidence="1">
    <location>
        <position position="127"/>
    </location>
</feature>
<feature type="non-terminal residue" evidence="1">
    <location>
        <position position="1"/>
    </location>
</feature>
<dbReference type="EMBL" id="JAKWFO010000004">
    <property type="protein sequence ID" value="KAI9637299.1"/>
    <property type="molecule type" value="Genomic_DNA"/>
</dbReference>
<dbReference type="GeneID" id="77724763"/>
<keyword evidence="2" id="KW-1185">Reference proteome</keyword>
<dbReference type="GO" id="GO:0005737">
    <property type="term" value="C:cytoplasm"/>
    <property type="evidence" value="ECO:0007669"/>
    <property type="project" value="TreeGrafter"/>
</dbReference>
<protein>
    <recommendedName>
        <fullName evidence="3">Nicotinamide N-methyltransferase</fullName>
    </recommendedName>
</protein>
<dbReference type="AlphaFoldDB" id="A0AA38HE94"/>
<dbReference type="RefSeq" id="XP_052947076.1">
    <property type="nucleotide sequence ID" value="XM_053085562.1"/>
</dbReference>
<dbReference type="InterPro" id="IPR019410">
    <property type="entry name" value="Methyltransf_16"/>
</dbReference>
<evidence type="ECO:0000313" key="2">
    <source>
        <dbReference type="Proteomes" id="UP001164286"/>
    </source>
</evidence>
<reference evidence="1" key="1">
    <citation type="journal article" date="2022" name="G3 (Bethesda)">
        <title>High quality genome of the basidiomycete yeast Dioszegia hungarica PDD-24b-2 isolated from cloud water.</title>
        <authorList>
            <person name="Jarrige D."/>
            <person name="Haridas S."/>
            <person name="Bleykasten-Grosshans C."/>
            <person name="Joly M."/>
            <person name="Nadalig T."/>
            <person name="Sancelme M."/>
            <person name="Vuilleumier S."/>
            <person name="Grigoriev I.V."/>
            <person name="Amato P."/>
            <person name="Bringel F."/>
        </authorList>
    </citation>
    <scope>NUCLEOTIDE SEQUENCE</scope>
    <source>
        <strain evidence="1">PDD-24b-2</strain>
    </source>
</reference>
<comment type="caution">
    <text evidence="1">The sequence shown here is derived from an EMBL/GenBank/DDBJ whole genome shotgun (WGS) entry which is preliminary data.</text>
</comment>